<dbReference type="EMBL" id="FPAZ01000008">
    <property type="protein sequence ID" value="SFT73523.1"/>
    <property type="molecule type" value="Genomic_DNA"/>
</dbReference>
<dbReference type="Proteomes" id="UP000183805">
    <property type="component" value="Unassembled WGS sequence"/>
</dbReference>
<evidence type="ECO:0000313" key="3">
    <source>
        <dbReference type="Proteomes" id="UP000183805"/>
    </source>
</evidence>
<dbReference type="InterPro" id="IPR016875">
    <property type="entry name" value="UCP028200"/>
</dbReference>
<sequence>MKKIAKYLIALSILLGIAGCSPSFTYNNLGWLSGFWIDDYVDLNSDQADKFKHIVQTSRDWHRETQLPLYKRDLEHLKSLLDKNVSHDELKTHFLAAKLHWQTLVTKLEPELIALANTLSYKQRVEFVAALQENINDEYEEHEQKTPAEHDKARLDDNLDTYKEWLGTKLSTEQKTLVVDFTHQRVDTFLLWMQYKQKRLDALKTLFLQETKPADFDQQLAVIINDRVAFMSQALINADDKNLENYVKLLLALKSTLTDKQQKNVRNEFNDLIEEVTALIND</sequence>
<reference evidence="1 4" key="2">
    <citation type="submission" date="2018-08" db="EMBL/GenBank/DDBJ databases">
        <title>Draft genome sequence of Pseudoalteromonas donghaensis HJ51.</title>
        <authorList>
            <person name="Oh J."/>
            <person name="Roh D."/>
        </authorList>
    </citation>
    <scope>NUCLEOTIDE SEQUENCE [LARGE SCALE GENOMIC DNA]</scope>
    <source>
        <strain evidence="1 4">HJ51</strain>
        <plasmid evidence="1 4">unnamed1</plasmid>
    </source>
</reference>
<dbReference type="GeneID" id="99507315"/>
<dbReference type="EMBL" id="CP032091">
    <property type="protein sequence ID" value="AXV67153.1"/>
    <property type="molecule type" value="Genomic_DNA"/>
</dbReference>
<dbReference type="PROSITE" id="PS51257">
    <property type="entry name" value="PROKAR_LIPOPROTEIN"/>
    <property type="match status" value="1"/>
</dbReference>
<dbReference type="AlphaFoldDB" id="A0AAD0S3R6"/>
<geneLocation type="plasmid" evidence="1 4">
    <name>unnamed1</name>
</geneLocation>
<dbReference type="KEGG" id="pdj:D0907_17685"/>
<gene>
    <name evidence="1" type="ORF">D0907_17685</name>
    <name evidence="2" type="ORF">SAMN04487854_108136</name>
</gene>
<dbReference type="Proteomes" id="UP000264605">
    <property type="component" value="Plasmid unnamed1"/>
</dbReference>
<evidence type="ECO:0008006" key="5">
    <source>
        <dbReference type="Google" id="ProtNLM"/>
    </source>
</evidence>
<organism evidence="1 4">
    <name type="scientific">Pseudoalteromonas lipolytica</name>
    <dbReference type="NCBI Taxonomy" id="570156"/>
    <lineage>
        <taxon>Bacteria</taxon>
        <taxon>Pseudomonadati</taxon>
        <taxon>Pseudomonadota</taxon>
        <taxon>Gammaproteobacteria</taxon>
        <taxon>Alteromonadales</taxon>
        <taxon>Pseudoalteromonadaceae</taxon>
        <taxon>Pseudoalteromonas</taxon>
    </lineage>
</organism>
<accession>A0AAD0S3R6</accession>
<dbReference type="RefSeq" id="WP_074989125.1">
    <property type="nucleotide sequence ID" value="NZ_CP032091.1"/>
</dbReference>
<dbReference type="PIRSF" id="PIRSF028200">
    <property type="entry name" value="UCP028200"/>
    <property type="match status" value="1"/>
</dbReference>
<evidence type="ECO:0000313" key="1">
    <source>
        <dbReference type="EMBL" id="AXV67153.1"/>
    </source>
</evidence>
<name>A0AAD0S3R6_9GAMM</name>
<dbReference type="Pfam" id="PF19795">
    <property type="entry name" value="DUF6279"/>
    <property type="match status" value="1"/>
</dbReference>
<keyword evidence="3" id="KW-1185">Reference proteome</keyword>
<keyword evidence="1" id="KW-0614">Plasmid</keyword>
<protein>
    <recommendedName>
        <fullName evidence="5">Lipoprotein</fullName>
    </recommendedName>
</protein>
<evidence type="ECO:0000313" key="2">
    <source>
        <dbReference type="EMBL" id="SFT73523.1"/>
    </source>
</evidence>
<evidence type="ECO:0000313" key="4">
    <source>
        <dbReference type="Proteomes" id="UP000264605"/>
    </source>
</evidence>
<proteinExistence type="predicted"/>
<reference evidence="2 3" key="1">
    <citation type="submission" date="2016-10" db="EMBL/GenBank/DDBJ databases">
        <authorList>
            <person name="Varghese N."/>
            <person name="Submissions S."/>
        </authorList>
    </citation>
    <scope>NUCLEOTIDE SEQUENCE [LARGE SCALE GENOMIC DNA]</scope>
    <source>
        <strain evidence="2 3">CGMCC 1.8499</strain>
    </source>
</reference>